<dbReference type="Gene3D" id="3.40.50.1820">
    <property type="entry name" value="alpha/beta hydrolase"/>
    <property type="match status" value="1"/>
</dbReference>
<protein>
    <submittedName>
        <fullName evidence="2">Alpha/beta hydrolase</fullName>
    </submittedName>
</protein>
<keyword evidence="2" id="KW-0378">Hydrolase</keyword>
<dbReference type="InterPro" id="IPR052897">
    <property type="entry name" value="Sec-Metab_Biosynth_Hydrolase"/>
</dbReference>
<keyword evidence="3" id="KW-1185">Reference proteome</keyword>
<evidence type="ECO:0000313" key="3">
    <source>
        <dbReference type="Proteomes" id="UP000586918"/>
    </source>
</evidence>
<dbReference type="EMBL" id="JAAXKZ010000124">
    <property type="protein sequence ID" value="NMH94653.1"/>
    <property type="molecule type" value="Genomic_DNA"/>
</dbReference>
<dbReference type="InterPro" id="IPR000073">
    <property type="entry name" value="AB_hydrolase_1"/>
</dbReference>
<dbReference type="AlphaFoldDB" id="A0A848DQ51"/>
<organism evidence="2 3">
    <name type="scientific">Pseudonocardia bannensis</name>
    <dbReference type="NCBI Taxonomy" id="630973"/>
    <lineage>
        <taxon>Bacteria</taxon>
        <taxon>Bacillati</taxon>
        <taxon>Actinomycetota</taxon>
        <taxon>Actinomycetes</taxon>
        <taxon>Pseudonocardiales</taxon>
        <taxon>Pseudonocardiaceae</taxon>
        <taxon>Pseudonocardia</taxon>
    </lineage>
</organism>
<proteinExistence type="predicted"/>
<dbReference type="Proteomes" id="UP000586918">
    <property type="component" value="Unassembled WGS sequence"/>
</dbReference>
<sequence>MTSPPTLVLVHGAWHGPWAWDRLVDELAGVEVRRVALPSVGPDPAALGDLYADAVAVRSVVAGIDGPVVVCAHSYGGAPVTEGVADLPNVAGLVYVCAFQLDVGDSLAAAVGGAPPDWWDVHEAEGYVDTLRPREIFYADVDEAAAEASIAQLGHQSLVALGQPLTKAAWRGIPSTYVVCEQDNAIPVIAQEAMAQHSKRVLRLPTSHSPFLSRPAELAQILRAELSAATP</sequence>
<dbReference type="InterPro" id="IPR029058">
    <property type="entry name" value="AB_hydrolase_fold"/>
</dbReference>
<dbReference type="RefSeq" id="WP_169415335.1">
    <property type="nucleotide sequence ID" value="NZ_JAAXKZ010000124.1"/>
</dbReference>
<comment type="caution">
    <text evidence="2">The sequence shown here is derived from an EMBL/GenBank/DDBJ whole genome shotgun (WGS) entry which is preliminary data.</text>
</comment>
<gene>
    <name evidence="2" type="ORF">HF519_24385</name>
</gene>
<evidence type="ECO:0000259" key="1">
    <source>
        <dbReference type="Pfam" id="PF12697"/>
    </source>
</evidence>
<dbReference type="Pfam" id="PF12697">
    <property type="entry name" value="Abhydrolase_6"/>
    <property type="match status" value="1"/>
</dbReference>
<reference evidence="2 3" key="1">
    <citation type="submission" date="2020-04" db="EMBL/GenBank/DDBJ databases">
        <authorList>
            <person name="Klaysubun C."/>
            <person name="Duangmal K."/>
            <person name="Lipun K."/>
        </authorList>
    </citation>
    <scope>NUCLEOTIDE SEQUENCE [LARGE SCALE GENOMIC DNA]</scope>
    <source>
        <strain evidence="2 3">DSM 45300</strain>
    </source>
</reference>
<dbReference type="PANTHER" id="PTHR37017">
    <property type="entry name" value="AB HYDROLASE-1 DOMAIN-CONTAINING PROTEIN-RELATED"/>
    <property type="match status" value="1"/>
</dbReference>
<feature type="domain" description="AB hydrolase-1" evidence="1">
    <location>
        <begin position="7"/>
        <end position="220"/>
    </location>
</feature>
<dbReference type="GO" id="GO:0016787">
    <property type="term" value="F:hydrolase activity"/>
    <property type="evidence" value="ECO:0007669"/>
    <property type="project" value="UniProtKB-KW"/>
</dbReference>
<dbReference type="SUPFAM" id="SSF53474">
    <property type="entry name" value="alpha/beta-Hydrolases"/>
    <property type="match status" value="1"/>
</dbReference>
<evidence type="ECO:0000313" key="2">
    <source>
        <dbReference type="EMBL" id="NMH94653.1"/>
    </source>
</evidence>
<dbReference type="PANTHER" id="PTHR37017:SF11">
    <property type="entry name" value="ESTERASE_LIPASE_THIOESTERASE DOMAIN-CONTAINING PROTEIN"/>
    <property type="match status" value="1"/>
</dbReference>
<accession>A0A848DQ51</accession>
<name>A0A848DQ51_9PSEU</name>